<dbReference type="EMBL" id="DXAW01000096">
    <property type="protein sequence ID" value="HIZ85945.1"/>
    <property type="molecule type" value="Genomic_DNA"/>
</dbReference>
<reference evidence="1" key="1">
    <citation type="journal article" date="2021" name="PeerJ">
        <title>Extensive microbial diversity within the chicken gut microbiome revealed by metagenomics and culture.</title>
        <authorList>
            <person name="Gilroy R."/>
            <person name="Ravi A."/>
            <person name="Getino M."/>
            <person name="Pursley I."/>
            <person name="Horton D.L."/>
            <person name="Alikhan N.F."/>
            <person name="Baker D."/>
            <person name="Gharbi K."/>
            <person name="Hall N."/>
            <person name="Watson M."/>
            <person name="Adriaenssens E.M."/>
            <person name="Foster-Nyarko E."/>
            <person name="Jarju S."/>
            <person name="Secka A."/>
            <person name="Antonio M."/>
            <person name="Oren A."/>
            <person name="Chaudhuri R.R."/>
            <person name="La Ragione R."/>
            <person name="Hildebrand F."/>
            <person name="Pallen M.J."/>
        </authorList>
    </citation>
    <scope>NUCLEOTIDE SEQUENCE</scope>
    <source>
        <strain evidence="1">Gambia16-554</strain>
    </source>
</reference>
<reference evidence="1" key="2">
    <citation type="submission" date="2021-04" db="EMBL/GenBank/DDBJ databases">
        <authorList>
            <person name="Gilroy R."/>
        </authorList>
    </citation>
    <scope>NUCLEOTIDE SEQUENCE</scope>
    <source>
        <strain evidence="1">Gambia16-554</strain>
    </source>
</reference>
<proteinExistence type="predicted"/>
<organism evidence="1 2">
    <name type="scientific">Candidatus Coprenecus stercoravium</name>
    <dbReference type="NCBI Taxonomy" id="2840735"/>
    <lineage>
        <taxon>Bacteria</taxon>
        <taxon>Pseudomonadati</taxon>
        <taxon>Bacteroidota</taxon>
        <taxon>Bacteroidia</taxon>
        <taxon>Bacteroidales</taxon>
        <taxon>Rikenellaceae</taxon>
        <taxon>Rikenellaceae incertae sedis</taxon>
        <taxon>Candidatus Coprenecus</taxon>
    </lineage>
</organism>
<evidence type="ECO:0000313" key="2">
    <source>
        <dbReference type="Proteomes" id="UP000824115"/>
    </source>
</evidence>
<protein>
    <submittedName>
        <fullName evidence="1">Uncharacterized protein</fullName>
    </submittedName>
</protein>
<evidence type="ECO:0000313" key="1">
    <source>
        <dbReference type="EMBL" id="HIZ85945.1"/>
    </source>
</evidence>
<dbReference type="Proteomes" id="UP000824115">
    <property type="component" value="Unassembled WGS sequence"/>
</dbReference>
<sequence length="52" mass="5923">MTQDYDIIIHVNYDRYGRRSVMTTTSPEGMPAGEVNEVLSQLKYSIDGKNEV</sequence>
<name>A0A9D2GRK6_9BACT</name>
<dbReference type="AlphaFoldDB" id="A0A9D2GRK6"/>
<gene>
    <name evidence="1" type="ORF">IAC04_05605</name>
</gene>
<comment type="caution">
    <text evidence="1">The sequence shown here is derived from an EMBL/GenBank/DDBJ whole genome shotgun (WGS) entry which is preliminary data.</text>
</comment>
<accession>A0A9D2GRK6</accession>